<feature type="transmembrane region" description="Helical" evidence="10">
    <location>
        <begin position="78"/>
        <end position="96"/>
    </location>
</feature>
<feature type="transmembrane region" description="Helical" evidence="10">
    <location>
        <begin position="161"/>
        <end position="184"/>
    </location>
</feature>
<keyword evidence="2" id="KW-0813">Transport</keyword>
<dbReference type="GO" id="GO:0005886">
    <property type="term" value="C:plasma membrane"/>
    <property type="evidence" value="ECO:0007669"/>
    <property type="project" value="TreeGrafter"/>
</dbReference>
<organism evidence="11 12">
    <name type="scientific">Crocosphaera chwakensis CCY0110</name>
    <dbReference type="NCBI Taxonomy" id="391612"/>
    <lineage>
        <taxon>Bacteria</taxon>
        <taxon>Bacillati</taxon>
        <taxon>Cyanobacteriota</taxon>
        <taxon>Cyanophyceae</taxon>
        <taxon>Oscillatoriophycideae</taxon>
        <taxon>Chroococcales</taxon>
        <taxon>Aphanothecaceae</taxon>
        <taxon>Crocosphaera</taxon>
        <taxon>Crocosphaera chwakensis</taxon>
    </lineage>
</organism>
<proteinExistence type="predicted"/>
<dbReference type="PANTHER" id="PTHR37468:SF1">
    <property type="entry name" value="SULFATE TRANSPORTER CYSZ"/>
    <property type="match status" value="1"/>
</dbReference>
<comment type="caution">
    <text evidence="11">The sequence shown here is derived from an EMBL/GenBank/DDBJ whole genome shotgun (WGS) entry which is preliminary data.</text>
</comment>
<gene>
    <name evidence="11" type="ORF">CY0110_21365</name>
</gene>
<protein>
    <submittedName>
        <fullName evidence="11">Uncharacterized protein</fullName>
    </submittedName>
</protein>
<evidence type="ECO:0000256" key="3">
    <source>
        <dbReference type="ARBA" id="ARBA00022475"/>
    </source>
</evidence>
<dbReference type="PANTHER" id="PTHR37468">
    <property type="entry name" value="SULFATE TRANSPORTER CYSZ"/>
    <property type="match status" value="1"/>
</dbReference>
<dbReference type="InterPro" id="IPR050480">
    <property type="entry name" value="CysZ-like"/>
</dbReference>
<dbReference type="RefSeq" id="WP_008275984.1">
    <property type="nucleotide sequence ID" value="NZ_AAXW01000018.1"/>
</dbReference>
<keyword evidence="12" id="KW-1185">Reference proteome</keyword>
<keyword evidence="4" id="KW-0997">Cell inner membrane</keyword>
<keyword evidence="6 10" id="KW-0812">Transmembrane</keyword>
<keyword evidence="8" id="KW-0764">Sulfate transport</keyword>
<keyword evidence="5" id="KW-0028">Amino-acid biosynthesis</keyword>
<dbReference type="eggNOG" id="COG2981">
    <property type="taxonomic scope" value="Bacteria"/>
</dbReference>
<evidence type="ECO:0000313" key="12">
    <source>
        <dbReference type="Proteomes" id="UP000003781"/>
    </source>
</evidence>
<reference evidence="11 12" key="1">
    <citation type="submission" date="2007-03" db="EMBL/GenBank/DDBJ databases">
        <authorList>
            <person name="Stal L."/>
            <person name="Ferriera S."/>
            <person name="Johnson J."/>
            <person name="Kravitz S."/>
            <person name="Beeson K."/>
            <person name="Sutton G."/>
            <person name="Rogers Y.-H."/>
            <person name="Friedman R."/>
            <person name="Frazier M."/>
            <person name="Venter J.C."/>
        </authorList>
    </citation>
    <scope>NUCLEOTIDE SEQUENCE [LARGE SCALE GENOMIC DNA]</scope>
    <source>
        <strain evidence="11 12">CCY0110</strain>
    </source>
</reference>
<dbReference type="AlphaFoldDB" id="A3IRH7"/>
<feature type="transmembrane region" description="Helical" evidence="10">
    <location>
        <begin position="31"/>
        <end position="57"/>
    </location>
</feature>
<dbReference type="GO" id="GO:0000103">
    <property type="term" value="P:sulfate assimilation"/>
    <property type="evidence" value="ECO:0007669"/>
    <property type="project" value="TreeGrafter"/>
</dbReference>
<dbReference type="EMBL" id="AAXW01000018">
    <property type="protein sequence ID" value="EAZ90979.1"/>
    <property type="molecule type" value="Genomic_DNA"/>
</dbReference>
<evidence type="ECO:0000256" key="6">
    <source>
        <dbReference type="ARBA" id="ARBA00022692"/>
    </source>
</evidence>
<evidence type="ECO:0000256" key="4">
    <source>
        <dbReference type="ARBA" id="ARBA00022519"/>
    </source>
</evidence>
<evidence type="ECO:0000256" key="10">
    <source>
        <dbReference type="SAM" id="Phobius"/>
    </source>
</evidence>
<dbReference type="OrthoDB" id="457368at2"/>
<evidence type="ECO:0000256" key="1">
    <source>
        <dbReference type="ARBA" id="ARBA00004141"/>
    </source>
</evidence>
<keyword evidence="3" id="KW-1003">Cell membrane</keyword>
<dbReference type="InterPro" id="IPR059112">
    <property type="entry name" value="CysZ/EI24"/>
</dbReference>
<feature type="transmembrane region" description="Helical" evidence="10">
    <location>
        <begin position="219"/>
        <end position="240"/>
    </location>
</feature>
<dbReference type="Pfam" id="PF07264">
    <property type="entry name" value="EI24"/>
    <property type="match status" value="1"/>
</dbReference>
<feature type="transmembrane region" description="Helical" evidence="10">
    <location>
        <begin position="102"/>
        <end position="125"/>
    </location>
</feature>
<accession>A3IRH7</accession>
<evidence type="ECO:0000313" key="11">
    <source>
        <dbReference type="EMBL" id="EAZ90979.1"/>
    </source>
</evidence>
<name>A3IRH7_9CHRO</name>
<dbReference type="Proteomes" id="UP000003781">
    <property type="component" value="Unassembled WGS sequence"/>
</dbReference>
<comment type="subcellular location">
    <subcellularLocation>
        <location evidence="1">Membrane</location>
        <topology evidence="1">Multi-pass membrane protein</topology>
    </subcellularLocation>
</comment>
<evidence type="ECO:0000256" key="8">
    <source>
        <dbReference type="ARBA" id="ARBA00023032"/>
    </source>
</evidence>
<keyword evidence="7 10" id="KW-1133">Transmembrane helix</keyword>
<sequence>MLQILTGFGFLSGMSYPFRLLRLFKSNPGLLSYIIVPILVNIVIGVFLYIGLFFFGWQVTQLLTNSLINRLDLLLADLPTWLNSLDYVVIILGWLIRIILSLLLLILTGFILVQFGVLLAAPWYGNLSEKIEKIRTNKVEIVEVGMVRDIWRAILFELKKIVLILGCAVSIFLLSFLPVIGAIISTVGGITITGTIICLDFFDGALERRRLKFRKKVNLVWKCFPASAGFAIICLLLISVPFINLITIPFCVGSGTLFVCDRILPKYL</sequence>
<feature type="transmembrane region" description="Helical" evidence="10">
    <location>
        <begin position="190"/>
        <end position="207"/>
    </location>
</feature>
<keyword evidence="9 10" id="KW-0472">Membrane</keyword>
<evidence type="ECO:0000256" key="7">
    <source>
        <dbReference type="ARBA" id="ARBA00022989"/>
    </source>
</evidence>
<evidence type="ECO:0000256" key="5">
    <source>
        <dbReference type="ARBA" id="ARBA00022605"/>
    </source>
</evidence>
<dbReference type="GO" id="GO:0009675">
    <property type="term" value="F:high-affinity sulfate:proton symporter activity"/>
    <property type="evidence" value="ECO:0007669"/>
    <property type="project" value="TreeGrafter"/>
</dbReference>
<evidence type="ECO:0000256" key="9">
    <source>
        <dbReference type="ARBA" id="ARBA00023136"/>
    </source>
</evidence>
<dbReference type="GO" id="GO:0019344">
    <property type="term" value="P:cysteine biosynthetic process"/>
    <property type="evidence" value="ECO:0007669"/>
    <property type="project" value="TreeGrafter"/>
</dbReference>
<evidence type="ECO:0000256" key="2">
    <source>
        <dbReference type="ARBA" id="ARBA00022448"/>
    </source>
</evidence>